<dbReference type="PRINTS" id="PR01103">
    <property type="entry name" value="ADRENERGICR"/>
</dbReference>
<evidence type="ECO:0000256" key="4">
    <source>
        <dbReference type="ARBA" id="ARBA00022692"/>
    </source>
</evidence>
<evidence type="ECO:0000256" key="8">
    <source>
        <dbReference type="ARBA" id="ARBA00023139"/>
    </source>
</evidence>
<evidence type="ECO:0000256" key="14">
    <source>
        <dbReference type="RuleBase" id="RU000688"/>
    </source>
</evidence>
<organism evidence="18 19">
    <name type="scientific">Betta splendens</name>
    <name type="common">Siamese fighting fish</name>
    <dbReference type="NCBI Taxonomy" id="158456"/>
    <lineage>
        <taxon>Eukaryota</taxon>
        <taxon>Metazoa</taxon>
        <taxon>Chordata</taxon>
        <taxon>Craniata</taxon>
        <taxon>Vertebrata</taxon>
        <taxon>Euteleostomi</taxon>
        <taxon>Actinopterygii</taxon>
        <taxon>Neopterygii</taxon>
        <taxon>Teleostei</taxon>
        <taxon>Neoteleostei</taxon>
        <taxon>Acanthomorphata</taxon>
        <taxon>Anabantaria</taxon>
        <taxon>Anabantiformes</taxon>
        <taxon>Anabantoidei</taxon>
        <taxon>Osphronemidae</taxon>
        <taxon>Betta</taxon>
    </lineage>
</organism>
<evidence type="ECO:0000256" key="9">
    <source>
        <dbReference type="ARBA" id="ARBA00023170"/>
    </source>
</evidence>
<gene>
    <name evidence="19" type="primary">adra1aa</name>
</gene>
<feature type="transmembrane region" description="Helical" evidence="16">
    <location>
        <begin position="315"/>
        <end position="333"/>
    </location>
</feature>
<keyword evidence="18" id="KW-1185">Reference proteome</keyword>
<evidence type="ECO:0000256" key="5">
    <source>
        <dbReference type="ARBA" id="ARBA00022989"/>
    </source>
</evidence>
<feature type="transmembrane region" description="Helical" evidence="16">
    <location>
        <begin position="278"/>
        <end position="303"/>
    </location>
</feature>
<dbReference type="RefSeq" id="XP_029019900.1">
    <property type="nucleotide sequence ID" value="XM_029164067.3"/>
</dbReference>
<feature type="transmembrane region" description="Helical" evidence="16">
    <location>
        <begin position="34"/>
        <end position="59"/>
    </location>
</feature>
<evidence type="ECO:0000256" key="15">
    <source>
        <dbReference type="SAM" id="MobiDB-lite"/>
    </source>
</evidence>
<dbReference type="GO" id="GO:0004937">
    <property type="term" value="F:alpha1-adrenergic receptor activity"/>
    <property type="evidence" value="ECO:0007669"/>
    <property type="project" value="TreeGrafter"/>
</dbReference>
<keyword evidence="5 16" id="KW-1133">Transmembrane helix</keyword>
<evidence type="ECO:0000313" key="18">
    <source>
        <dbReference type="Proteomes" id="UP000515150"/>
    </source>
</evidence>
<feature type="transmembrane region" description="Helical" evidence="16">
    <location>
        <begin position="108"/>
        <end position="129"/>
    </location>
</feature>
<feature type="transmembrane region" description="Helical" evidence="16">
    <location>
        <begin position="191"/>
        <end position="216"/>
    </location>
</feature>
<dbReference type="PROSITE" id="PS00237">
    <property type="entry name" value="G_PROTEIN_RECEP_F1_1"/>
    <property type="match status" value="1"/>
</dbReference>
<feature type="transmembrane region" description="Helical" evidence="16">
    <location>
        <begin position="71"/>
        <end position="96"/>
    </location>
</feature>
<protein>
    <recommendedName>
        <fullName evidence="2">Alpha-1A adrenergic receptor</fullName>
    </recommendedName>
    <alternativeName>
        <fullName evidence="13">Alpha-1A adrenoreceptor</fullName>
    </alternativeName>
</protein>
<keyword evidence="12" id="KW-0449">Lipoprotein</keyword>
<feature type="compositionally biased region" description="Polar residues" evidence="15">
    <location>
        <begin position="390"/>
        <end position="401"/>
    </location>
</feature>
<keyword evidence="8" id="KW-0564">Palmitate</keyword>
<dbReference type="SMART" id="SM01381">
    <property type="entry name" value="7TM_GPCR_Srsx"/>
    <property type="match status" value="1"/>
</dbReference>
<evidence type="ECO:0000313" key="19">
    <source>
        <dbReference type="RefSeq" id="XP_029019900.1"/>
    </source>
</evidence>
<feature type="transmembrane region" description="Helical" evidence="16">
    <location>
        <begin position="150"/>
        <end position="171"/>
    </location>
</feature>
<dbReference type="InterPro" id="IPR017452">
    <property type="entry name" value="GPCR_Rhodpsn_7TM"/>
</dbReference>
<evidence type="ECO:0000256" key="3">
    <source>
        <dbReference type="ARBA" id="ARBA00022475"/>
    </source>
</evidence>
<dbReference type="GO" id="GO:0007200">
    <property type="term" value="P:phospholipase C-activating G protein-coupled receptor signaling pathway"/>
    <property type="evidence" value="ECO:0007669"/>
    <property type="project" value="TreeGrafter"/>
</dbReference>
<dbReference type="Gene3D" id="1.20.1070.10">
    <property type="entry name" value="Rhodopsin 7-helix transmembrane proteins"/>
    <property type="match status" value="1"/>
</dbReference>
<dbReference type="GeneID" id="114863187"/>
<dbReference type="GO" id="GO:0007267">
    <property type="term" value="P:cell-cell signaling"/>
    <property type="evidence" value="ECO:0007669"/>
    <property type="project" value="TreeGrafter"/>
</dbReference>
<sequence length="483" mass="52877">MAPVLDNMTPAPLTHNCSNCSQALVPELNVAKAVALGLVLGVFIAFGVVGNILVILSVVCHRHLRTVTHYFIVNLAVADLLLSSAVLPFSAILEILDRWVFGRVFCDVWAAVDVLCCTASIMSLCVISVDRYIGVSYPLRYPAMMTKRRALLAVLLLWVLSVVISVGPLFGWKEPAPEDESVCKITEEPGYAIFSAVGSFYLPLAVILAMYCRVYVVAYRESQGLREGHKTEKSDSKGVTLRMHRGNAAISEDEALRSRTHFALRLLKFSREKKAAKTLGIVVGCFVLCWLPFFLVLPIGSMFPAYRPSDTVFKITFWLGYFNSCINPIIYPCSNQEFKKAFQSLLGVHCLRPTPRPHGHHLSAAHAQPQGHGQAPTLVLDTRGAPCRLSPSSSMALSRTPSSRDSREWRGFSAGPTNRPGPTEAHRAKVAKFCTKSFRRTCCCVLSGEAPPQGSDCAQPPPAGNLPTIKIHQLSLSEKGEPV</sequence>
<dbReference type="CTD" id="798498"/>
<evidence type="ECO:0000256" key="7">
    <source>
        <dbReference type="ARBA" id="ARBA00023136"/>
    </source>
</evidence>
<dbReference type="Pfam" id="PF00001">
    <property type="entry name" value="7tm_1"/>
    <property type="match status" value="1"/>
</dbReference>
<dbReference type="SUPFAM" id="SSF81321">
    <property type="entry name" value="Family A G protein-coupled receptor-like"/>
    <property type="match status" value="1"/>
</dbReference>
<evidence type="ECO:0000256" key="1">
    <source>
        <dbReference type="ARBA" id="ARBA00004651"/>
    </source>
</evidence>
<evidence type="ECO:0000256" key="12">
    <source>
        <dbReference type="ARBA" id="ARBA00023288"/>
    </source>
</evidence>
<dbReference type="InParanoid" id="A0A6P7NPB0"/>
<keyword evidence="3" id="KW-1003">Cell membrane</keyword>
<dbReference type="GO" id="GO:0043410">
    <property type="term" value="P:positive regulation of MAPK cascade"/>
    <property type="evidence" value="ECO:0007669"/>
    <property type="project" value="TreeGrafter"/>
</dbReference>
<dbReference type="OrthoDB" id="5977853at2759"/>
<dbReference type="FunCoup" id="A0A6P7NPB0">
    <property type="interactions" value="783"/>
</dbReference>
<comment type="similarity">
    <text evidence="14">Belongs to the G-protein coupled receptor 1 family.</text>
</comment>
<evidence type="ECO:0000256" key="6">
    <source>
        <dbReference type="ARBA" id="ARBA00023040"/>
    </source>
</evidence>
<dbReference type="GO" id="GO:0007204">
    <property type="term" value="P:positive regulation of cytosolic calcium ion concentration"/>
    <property type="evidence" value="ECO:0007669"/>
    <property type="project" value="TreeGrafter"/>
</dbReference>
<keyword evidence="11 14" id="KW-0807">Transducer</keyword>
<dbReference type="Proteomes" id="UP000515150">
    <property type="component" value="Chromosome 9"/>
</dbReference>
<dbReference type="KEGG" id="bspl:114863187"/>
<keyword evidence="7 16" id="KW-0472">Membrane</keyword>
<dbReference type="PANTHER" id="PTHR24248:SF16">
    <property type="entry name" value="ALPHA-1A ADRENERGIC RECEPTOR"/>
    <property type="match status" value="1"/>
</dbReference>
<evidence type="ECO:0000256" key="16">
    <source>
        <dbReference type="SAM" id="Phobius"/>
    </source>
</evidence>
<proteinExistence type="inferred from homology"/>
<name>A0A6P7NPB0_BETSP</name>
<dbReference type="PROSITE" id="PS50262">
    <property type="entry name" value="G_PROTEIN_RECEP_F1_2"/>
    <property type="match status" value="1"/>
</dbReference>
<dbReference type="PANTHER" id="PTHR24248">
    <property type="entry name" value="ADRENERGIC RECEPTOR-RELATED G-PROTEIN COUPLED RECEPTOR"/>
    <property type="match status" value="1"/>
</dbReference>
<accession>A0A6P7NPB0</accession>
<dbReference type="AlphaFoldDB" id="A0A6P7NPB0"/>
<evidence type="ECO:0000259" key="17">
    <source>
        <dbReference type="PROSITE" id="PS50262"/>
    </source>
</evidence>
<feature type="region of interest" description="Disordered" evidence="15">
    <location>
        <begin position="390"/>
        <end position="425"/>
    </location>
</feature>
<comment type="subcellular location">
    <subcellularLocation>
        <location evidence="1">Cell membrane</location>
        <topology evidence="1">Multi-pass membrane protein</topology>
    </subcellularLocation>
</comment>
<dbReference type="InterPro" id="IPR002233">
    <property type="entry name" value="ADR_fam"/>
</dbReference>
<evidence type="ECO:0000256" key="11">
    <source>
        <dbReference type="ARBA" id="ARBA00023224"/>
    </source>
</evidence>
<keyword evidence="4 14" id="KW-0812">Transmembrane</keyword>
<dbReference type="FunFam" id="1.20.1070.10:FF:000027">
    <property type="entry name" value="alpha-1A adrenergic receptor"/>
    <property type="match status" value="1"/>
</dbReference>
<dbReference type="InterPro" id="IPR000276">
    <property type="entry name" value="GPCR_Rhodpsn"/>
</dbReference>
<reference evidence="19" key="1">
    <citation type="submission" date="2025-08" db="UniProtKB">
        <authorList>
            <consortium name="RefSeq"/>
        </authorList>
    </citation>
    <scope>IDENTIFICATION</scope>
</reference>
<dbReference type="PRINTS" id="PR00237">
    <property type="entry name" value="GPCRRHODOPSN"/>
</dbReference>
<evidence type="ECO:0000256" key="2">
    <source>
        <dbReference type="ARBA" id="ARBA00014216"/>
    </source>
</evidence>
<evidence type="ECO:0000256" key="13">
    <source>
        <dbReference type="ARBA" id="ARBA00032839"/>
    </source>
</evidence>
<evidence type="ECO:0000256" key="10">
    <source>
        <dbReference type="ARBA" id="ARBA00023180"/>
    </source>
</evidence>
<dbReference type="GO" id="GO:0071880">
    <property type="term" value="P:adenylate cyclase-activating adrenergic receptor signaling pathway"/>
    <property type="evidence" value="ECO:0007669"/>
    <property type="project" value="TreeGrafter"/>
</dbReference>
<feature type="domain" description="G-protein coupled receptors family 1 profile" evidence="17">
    <location>
        <begin position="50"/>
        <end position="331"/>
    </location>
</feature>
<keyword evidence="6 14" id="KW-0297">G-protein coupled receptor</keyword>
<dbReference type="GO" id="GO:0005886">
    <property type="term" value="C:plasma membrane"/>
    <property type="evidence" value="ECO:0007669"/>
    <property type="project" value="UniProtKB-SubCell"/>
</dbReference>
<keyword evidence="10" id="KW-0325">Glycoprotein</keyword>
<keyword evidence="9 14" id="KW-0675">Receptor</keyword>